<dbReference type="Gene3D" id="3.30.559.30">
    <property type="entry name" value="Nonribosomal peptide synthetase, condensation domain"/>
    <property type="match status" value="1"/>
</dbReference>
<evidence type="ECO:0000313" key="2">
    <source>
        <dbReference type="EMBL" id="GAA0494420.1"/>
    </source>
</evidence>
<dbReference type="InterPro" id="IPR023213">
    <property type="entry name" value="CAT-like_dom_sf"/>
</dbReference>
<accession>A0ABP3LB53</accession>
<feature type="domain" description="Condensation" evidence="1">
    <location>
        <begin position="22"/>
        <end position="366"/>
    </location>
</feature>
<proteinExistence type="predicted"/>
<dbReference type="RefSeq" id="WP_346099476.1">
    <property type="nucleotide sequence ID" value="NZ_BAAABY010000054.1"/>
</dbReference>
<reference evidence="3" key="1">
    <citation type="journal article" date="2019" name="Int. J. Syst. Evol. Microbiol.">
        <title>The Global Catalogue of Microorganisms (GCM) 10K type strain sequencing project: providing services to taxonomists for standard genome sequencing and annotation.</title>
        <authorList>
            <consortium name="The Broad Institute Genomics Platform"/>
            <consortium name="The Broad Institute Genome Sequencing Center for Infectious Disease"/>
            <person name="Wu L."/>
            <person name="Ma J."/>
        </authorList>
    </citation>
    <scope>NUCLEOTIDE SEQUENCE [LARGE SCALE GENOMIC DNA]</scope>
    <source>
        <strain evidence="3">JCM 4805</strain>
    </source>
</reference>
<organism evidence="2 3">
    <name type="scientific">Streptomyces olivaceiscleroticus</name>
    <dbReference type="NCBI Taxonomy" id="68245"/>
    <lineage>
        <taxon>Bacteria</taxon>
        <taxon>Bacillati</taxon>
        <taxon>Actinomycetota</taxon>
        <taxon>Actinomycetes</taxon>
        <taxon>Kitasatosporales</taxon>
        <taxon>Streptomycetaceae</taxon>
        <taxon>Streptomyces</taxon>
    </lineage>
</organism>
<evidence type="ECO:0000313" key="3">
    <source>
        <dbReference type="Proteomes" id="UP001500909"/>
    </source>
</evidence>
<dbReference type="PANTHER" id="PTHR45527:SF1">
    <property type="entry name" value="FATTY ACID SYNTHASE"/>
    <property type="match status" value="1"/>
</dbReference>
<keyword evidence="3" id="KW-1185">Reference proteome</keyword>
<evidence type="ECO:0000259" key="1">
    <source>
        <dbReference type="Pfam" id="PF00668"/>
    </source>
</evidence>
<dbReference type="Gene3D" id="3.30.559.10">
    <property type="entry name" value="Chloramphenicol acetyltransferase-like domain"/>
    <property type="match status" value="1"/>
</dbReference>
<dbReference type="InterPro" id="IPR001242">
    <property type="entry name" value="Condensation_dom"/>
</dbReference>
<protein>
    <recommendedName>
        <fullName evidence="1">Condensation domain-containing protein</fullName>
    </recommendedName>
</protein>
<gene>
    <name evidence="2" type="ORF">GCM10010361_69650</name>
</gene>
<dbReference type="EMBL" id="BAAABY010000054">
    <property type="protein sequence ID" value="GAA0494420.1"/>
    <property type="molecule type" value="Genomic_DNA"/>
</dbReference>
<sequence length="462" mass="49684">MPIPEPLAGATCVPSSACPRALPLTAAQREVWETRHGPEGPAYQSAEYREIHGPLEPRLFAQALQRTVGEASALRMRFFATADGPRQCARVIEAPGKGFPLHRADLRDRPDPDAEAQRWMAADLARPFPPDGPYFRYALFRVGEDRWLWYRRIHHLVVDDFGRDLLVRRTAEVYDALAAGLRPPDSPFGRLSALIADEAAYGASDRYTADRVHWSATLGDRPVPPVLAGRTAPPARTALRDDVAVPGHLARRIGRLSADLDASRAEVLTAALGLHVARTTGATDVVLGVPMSGRTGPTALSVPGVLRTVLPLRLTVRPHDTFATLIRQTVLGLRAARRHQRYPLADLRRDLGRSATGPALVGPIVAAREPGDDIALAGAPTVAHPLTDGPVHDLAVTLCDGGSELRIACAAHPGLYTAARLRTHVAGLFDVVAECGPHTPLGVPGRAARAGRRPLSGARARR</sequence>
<dbReference type="PANTHER" id="PTHR45527">
    <property type="entry name" value="NONRIBOSOMAL PEPTIDE SYNTHETASE"/>
    <property type="match status" value="1"/>
</dbReference>
<comment type="caution">
    <text evidence="2">The sequence shown here is derived from an EMBL/GenBank/DDBJ whole genome shotgun (WGS) entry which is preliminary data.</text>
</comment>
<name>A0ABP3LB53_9ACTN</name>
<dbReference type="SUPFAM" id="SSF52777">
    <property type="entry name" value="CoA-dependent acyltransferases"/>
    <property type="match status" value="2"/>
</dbReference>
<dbReference type="Proteomes" id="UP001500909">
    <property type="component" value="Unassembled WGS sequence"/>
</dbReference>
<dbReference type="Pfam" id="PF00668">
    <property type="entry name" value="Condensation"/>
    <property type="match status" value="1"/>
</dbReference>